<dbReference type="InterPro" id="IPR012337">
    <property type="entry name" value="RNaseH-like_sf"/>
</dbReference>
<protein>
    <recommendedName>
        <fullName evidence="1">3'-5' exoribonuclease Rv2179c-like domain-containing protein</fullName>
    </recommendedName>
</protein>
<dbReference type="Pfam" id="PF16473">
    <property type="entry name" value="Rv2179c-like"/>
    <property type="match status" value="1"/>
</dbReference>
<dbReference type="SUPFAM" id="SSF53098">
    <property type="entry name" value="Ribonuclease H-like"/>
    <property type="match status" value="1"/>
</dbReference>
<organism evidence="2">
    <name type="scientific">marine sediment metagenome</name>
    <dbReference type="NCBI Taxonomy" id="412755"/>
    <lineage>
        <taxon>unclassified sequences</taxon>
        <taxon>metagenomes</taxon>
        <taxon>ecological metagenomes</taxon>
    </lineage>
</organism>
<dbReference type="GO" id="GO:0003676">
    <property type="term" value="F:nucleic acid binding"/>
    <property type="evidence" value="ECO:0007669"/>
    <property type="project" value="InterPro"/>
</dbReference>
<proteinExistence type="predicted"/>
<accession>A0A0F9KX93</accession>
<name>A0A0F9KX93_9ZZZZ</name>
<feature type="domain" description="3'-5' exoribonuclease Rv2179c-like" evidence="1">
    <location>
        <begin position="8"/>
        <end position="171"/>
    </location>
</feature>
<evidence type="ECO:0000259" key="1">
    <source>
        <dbReference type="Pfam" id="PF16473"/>
    </source>
</evidence>
<evidence type="ECO:0000313" key="2">
    <source>
        <dbReference type="EMBL" id="KKM26708.1"/>
    </source>
</evidence>
<gene>
    <name evidence="2" type="ORF">LCGC14_1581990</name>
</gene>
<dbReference type="InterPro" id="IPR033390">
    <property type="entry name" value="Rv2179c-like"/>
</dbReference>
<dbReference type="Gene3D" id="3.30.420.10">
    <property type="entry name" value="Ribonuclease H-like superfamily/Ribonuclease H"/>
    <property type="match status" value="1"/>
</dbReference>
<comment type="caution">
    <text evidence="2">The sequence shown here is derived from an EMBL/GenBank/DDBJ whole genome shotgun (WGS) entry which is preliminary data.</text>
</comment>
<reference evidence="2" key="1">
    <citation type="journal article" date="2015" name="Nature">
        <title>Complex archaea that bridge the gap between prokaryotes and eukaryotes.</title>
        <authorList>
            <person name="Spang A."/>
            <person name="Saw J.H."/>
            <person name="Jorgensen S.L."/>
            <person name="Zaremba-Niedzwiedzka K."/>
            <person name="Martijn J."/>
            <person name="Lind A.E."/>
            <person name="van Eijk R."/>
            <person name="Schleper C."/>
            <person name="Guy L."/>
            <person name="Ettema T.J."/>
        </authorList>
    </citation>
    <scope>NUCLEOTIDE SEQUENCE</scope>
</reference>
<dbReference type="AlphaFoldDB" id="A0A0F9KX93"/>
<sequence length="179" mass="20437">MDDKMVDCMLDMETMGITHNSVIVQIGACFFDRMSGEVGDSFIINIDIHSCIQAGLSMDASTVEWWLNQTNRTFLEKPVIHLSTALNEFYIFAHDCKYVWAHATFDFPILFNAFNKIGIEPPFNFRSARDLRTLVDLAGIPYIKSEDRTDQDNQHDSLSDCIYQVGYASKCFNIIEGKK</sequence>
<dbReference type="InterPro" id="IPR036397">
    <property type="entry name" value="RNaseH_sf"/>
</dbReference>
<dbReference type="EMBL" id="LAZR01012463">
    <property type="protein sequence ID" value="KKM26708.1"/>
    <property type="molecule type" value="Genomic_DNA"/>
</dbReference>